<dbReference type="RefSeq" id="WP_202232775.1">
    <property type="nucleotide sequence ID" value="NZ_AP018365.1"/>
</dbReference>
<keyword evidence="4" id="KW-1185">Reference proteome</keyword>
<name>A0A7U3UPJ0_9ACTN</name>
<dbReference type="GO" id="GO:0006508">
    <property type="term" value="P:proteolysis"/>
    <property type="evidence" value="ECO:0007669"/>
    <property type="project" value="InterPro"/>
</dbReference>
<dbReference type="AlphaFoldDB" id="A0A7U3UPJ0"/>
<gene>
    <name evidence="3" type="ORF">RVR_1566</name>
</gene>
<dbReference type="GO" id="GO:0070007">
    <property type="term" value="F:glutamic-type endopeptidase activity"/>
    <property type="evidence" value="ECO:0007669"/>
    <property type="project" value="InterPro"/>
</dbReference>
<evidence type="ECO:0000313" key="3">
    <source>
        <dbReference type="EMBL" id="BBA96322.1"/>
    </source>
</evidence>
<dbReference type="PROSITE" id="PS51257">
    <property type="entry name" value="PROKAR_LIPOPROTEIN"/>
    <property type="match status" value="1"/>
</dbReference>
<dbReference type="InterPro" id="IPR013320">
    <property type="entry name" value="ConA-like_dom_sf"/>
</dbReference>
<reference evidence="3 4" key="2">
    <citation type="journal article" date="2011" name="J. Antibiot.">
        <title>Furaquinocins I and J: novel polyketide isoprenoid hybrid compounds from Streptomyces reveromyceticus SN-593.</title>
        <authorList>
            <person name="Panthee S."/>
            <person name="Takahashi S."/>
            <person name="Takagi H."/>
            <person name="Nogawa T."/>
            <person name="Oowada E."/>
            <person name="Uramoto M."/>
            <person name="Osada H."/>
        </authorList>
    </citation>
    <scope>NUCLEOTIDE SEQUENCE [LARGE SCALE GENOMIC DNA]</scope>
    <source>
        <strain evidence="3 4">SN-593</strain>
    </source>
</reference>
<feature type="active site" description="Proton acceptor" evidence="1">
    <location>
        <position position="184"/>
    </location>
</feature>
<dbReference type="Gene3D" id="2.60.120.700">
    <property type="entry name" value="Peptidase G1"/>
    <property type="match status" value="1"/>
</dbReference>
<dbReference type="SUPFAM" id="SSF49899">
    <property type="entry name" value="Concanavalin A-like lectins/glucanases"/>
    <property type="match status" value="1"/>
</dbReference>
<organism evidence="3 4">
    <name type="scientific">Actinacidiphila reveromycinica</name>
    <dbReference type="NCBI Taxonomy" id="659352"/>
    <lineage>
        <taxon>Bacteria</taxon>
        <taxon>Bacillati</taxon>
        <taxon>Actinomycetota</taxon>
        <taxon>Actinomycetes</taxon>
        <taxon>Kitasatosporales</taxon>
        <taxon>Streptomycetaceae</taxon>
        <taxon>Actinacidiphila</taxon>
    </lineage>
</organism>
<dbReference type="InterPro" id="IPR038656">
    <property type="entry name" value="Peptidase_G1_sf"/>
</dbReference>
<reference evidence="3 4" key="4">
    <citation type="journal article" date="2020" name="Sci. Rep.">
        <title>beta-carboline chemical signals induce reveromycin production through a LuxR family regulator in Streptomyces sp. SN-593.</title>
        <authorList>
            <person name="Panthee S."/>
            <person name="Kito N."/>
            <person name="Hayashi T."/>
            <person name="Shimizu T."/>
            <person name="Ishikawa J."/>
            <person name="Hamamoto H."/>
            <person name="Osada H."/>
            <person name="Takahashi S."/>
        </authorList>
    </citation>
    <scope>NUCLEOTIDE SEQUENCE [LARGE SCALE GENOMIC DNA]</scope>
    <source>
        <strain evidence="3 4">SN-593</strain>
    </source>
</reference>
<evidence type="ECO:0008006" key="5">
    <source>
        <dbReference type="Google" id="ProtNLM"/>
    </source>
</evidence>
<proteinExistence type="predicted"/>
<dbReference type="EMBL" id="AP018365">
    <property type="protein sequence ID" value="BBA96322.1"/>
    <property type="molecule type" value="Genomic_DNA"/>
</dbReference>
<dbReference type="PANTHER" id="PTHR37536:SF1">
    <property type="entry name" value="ASPERGILLOPEPSIN, PUTAITVE (AFU_ORTHOLOGUE AFUA_7G01200)"/>
    <property type="match status" value="1"/>
</dbReference>
<evidence type="ECO:0000256" key="1">
    <source>
        <dbReference type="PIRSR" id="PIRSR600250-50"/>
    </source>
</evidence>
<dbReference type="KEGG" id="arev:RVR_1566"/>
<dbReference type="Pfam" id="PF01828">
    <property type="entry name" value="Peptidase_A4"/>
    <property type="match status" value="1"/>
</dbReference>
<dbReference type="CDD" id="cd13426">
    <property type="entry name" value="Peptidase_G1"/>
    <property type="match status" value="1"/>
</dbReference>
<protein>
    <recommendedName>
        <fullName evidence="5">Peptidase A4 family protein</fullName>
    </recommendedName>
</protein>
<accession>A0A7U3UPJ0</accession>
<evidence type="ECO:0000313" key="4">
    <source>
        <dbReference type="Proteomes" id="UP000595703"/>
    </source>
</evidence>
<dbReference type="PANTHER" id="PTHR37536">
    <property type="entry name" value="PUTATIVE (AFU_ORTHOLOGUE AFUA_3G02970)-RELATED"/>
    <property type="match status" value="1"/>
</dbReference>
<dbReference type="InterPro" id="IPR000250">
    <property type="entry name" value="Peptidase_G1"/>
</dbReference>
<reference evidence="3 4" key="3">
    <citation type="journal article" date="2011" name="Nat. Chem. Biol.">
        <title>Reveromycin A biosynthesis uses RevG and RevJ for stereospecific spiroacetal formation.</title>
        <authorList>
            <person name="Takahashi S."/>
            <person name="Toyoda A."/>
            <person name="Sekiyama Y."/>
            <person name="Takagi H."/>
            <person name="Nogawa T."/>
            <person name="Uramoto M."/>
            <person name="Suzuki R."/>
            <person name="Koshino H."/>
            <person name="Kumano T."/>
            <person name="Panthee S."/>
            <person name="Dairi T."/>
            <person name="Ishikawa J."/>
            <person name="Ikeda H."/>
            <person name="Sakaki Y."/>
            <person name="Osada H."/>
        </authorList>
    </citation>
    <scope>NUCLEOTIDE SEQUENCE [LARGE SCALE GENOMIC DNA]</scope>
    <source>
        <strain evidence="3 4">SN-593</strain>
    </source>
</reference>
<feature type="chain" id="PRO_5032957271" description="Peptidase A4 family protein" evidence="2">
    <location>
        <begin position="32"/>
        <end position="236"/>
    </location>
</feature>
<reference evidence="3 4" key="1">
    <citation type="journal article" date="2010" name="J. Bacteriol.">
        <title>Biochemical characterization of a novel indole prenyltransferase from Streptomyces sp. SN-593.</title>
        <authorList>
            <person name="Takahashi S."/>
            <person name="Takagi H."/>
            <person name="Toyoda A."/>
            <person name="Uramoto M."/>
            <person name="Nogawa T."/>
            <person name="Ueki M."/>
            <person name="Sakaki Y."/>
            <person name="Osada H."/>
        </authorList>
    </citation>
    <scope>NUCLEOTIDE SEQUENCE [LARGE SCALE GENOMIC DNA]</scope>
    <source>
        <strain evidence="3 4">SN-593</strain>
    </source>
</reference>
<sequence>MHKFRTAAPARAAAAALLALSCASLAGPASAVAPSVEFGTAHYAHPLAGFSGDSNWGGYVARGSDLTDISGSWTMPQVTCNSTNDLYAPWIGIDGYGSQTVEQTGVQVDCSSGSPEYSAWYEMYPAAPVYYDESVDAGDAFTASVVDNGGGAYTLELSDTTKGWSKTTQKSLSADDASAEAVIESPTGSYPSFDEQDFSGITVNGQSFDAYGPEAIDSGQYTETALDGGSFSIIPG</sequence>
<evidence type="ECO:0000256" key="2">
    <source>
        <dbReference type="SAM" id="SignalP"/>
    </source>
</evidence>
<keyword evidence="2" id="KW-0732">Signal</keyword>
<feature type="signal peptide" evidence="2">
    <location>
        <begin position="1"/>
        <end position="31"/>
    </location>
</feature>
<dbReference type="Proteomes" id="UP000595703">
    <property type="component" value="Chromosome"/>
</dbReference>